<dbReference type="InterPro" id="IPR007922">
    <property type="entry name" value="DciA-like"/>
</dbReference>
<dbReference type="AlphaFoldDB" id="A0A7C3V523"/>
<name>A0A7C3V523_9BACT</name>
<dbReference type="Pfam" id="PF05258">
    <property type="entry name" value="DciA"/>
    <property type="match status" value="1"/>
</dbReference>
<gene>
    <name evidence="1" type="ORF">ENW96_06650</name>
</gene>
<comment type="caution">
    <text evidence="1">The sequence shown here is derived from an EMBL/GenBank/DDBJ whole genome shotgun (WGS) entry which is preliminary data.</text>
</comment>
<accession>A0A7C3V523</accession>
<dbReference type="PANTHER" id="PTHR36456:SF1">
    <property type="entry name" value="UPF0232 PROTEIN SCO3875"/>
    <property type="match status" value="1"/>
</dbReference>
<dbReference type="EMBL" id="DTMF01000168">
    <property type="protein sequence ID" value="HGF34055.1"/>
    <property type="molecule type" value="Genomic_DNA"/>
</dbReference>
<dbReference type="PANTHER" id="PTHR36456">
    <property type="entry name" value="UPF0232 PROTEIN SCO3875"/>
    <property type="match status" value="1"/>
</dbReference>
<evidence type="ECO:0000313" key="1">
    <source>
        <dbReference type="EMBL" id="HGF34055.1"/>
    </source>
</evidence>
<proteinExistence type="predicted"/>
<organism evidence="1">
    <name type="scientific">Desulfobacca acetoxidans</name>
    <dbReference type="NCBI Taxonomy" id="60893"/>
    <lineage>
        <taxon>Bacteria</taxon>
        <taxon>Pseudomonadati</taxon>
        <taxon>Thermodesulfobacteriota</taxon>
        <taxon>Desulfobaccia</taxon>
        <taxon>Desulfobaccales</taxon>
        <taxon>Desulfobaccaceae</taxon>
        <taxon>Desulfobacca</taxon>
    </lineage>
</organism>
<sequence>MSRRKTSERPVAVKQVLAGILRPGDWQLLELRQKVRSVWEQAVPEALRSQARLVDLKRHELWVEAASSALVQELQFLKPKVLEALQKTLGSGMVREIHFTVGGGKT</sequence>
<reference evidence="1" key="1">
    <citation type="journal article" date="2020" name="mSystems">
        <title>Genome- and Community-Level Interaction Insights into Carbon Utilization and Element Cycling Functions of Hydrothermarchaeota in Hydrothermal Sediment.</title>
        <authorList>
            <person name="Zhou Z."/>
            <person name="Liu Y."/>
            <person name="Xu W."/>
            <person name="Pan J."/>
            <person name="Luo Z.H."/>
            <person name="Li M."/>
        </authorList>
    </citation>
    <scope>NUCLEOTIDE SEQUENCE [LARGE SCALE GENOMIC DNA]</scope>
    <source>
        <strain evidence="1">SpSt-897</strain>
    </source>
</reference>
<protein>
    <submittedName>
        <fullName evidence="1">DUF721 domain-containing protein</fullName>
    </submittedName>
</protein>